<evidence type="ECO:0000256" key="1">
    <source>
        <dbReference type="ARBA" id="ARBA00008601"/>
    </source>
</evidence>
<feature type="domain" description="Tyrosine-protein phosphatase" evidence="7">
    <location>
        <begin position="51"/>
        <end position="205"/>
    </location>
</feature>
<dbReference type="PANTHER" id="PTHR45682">
    <property type="entry name" value="AGAP008228-PA"/>
    <property type="match status" value="1"/>
</dbReference>
<dbReference type="SUPFAM" id="SSF52799">
    <property type="entry name" value="(Phosphotyrosine protein) phosphatases II"/>
    <property type="match status" value="1"/>
</dbReference>
<name>A0ABP1QL23_9HEXA</name>
<dbReference type="Pfam" id="PF00782">
    <property type="entry name" value="DSPc"/>
    <property type="match status" value="1"/>
</dbReference>
<dbReference type="EC" id="3.1.3.48" evidence="6"/>
<dbReference type="Gene3D" id="3.90.190.10">
    <property type="entry name" value="Protein tyrosine phosphatase superfamily"/>
    <property type="match status" value="1"/>
</dbReference>
<comment type="catalytic activity">
    <reaction evidence="6">
        <text>O-phospho-L-tyrosyl-[protein] + H2O = L-tyrosyl-[protein] + phosphate</text>
        <dbReference type="Rhea" id="RHEA:10684"/>
        <dbReference type="Rhea" id="RHEA-COMP:10136"/>
        <dbReference type="Rhea" id="RHEA-COMP:20101"/>
        <dbReference type="ChEBI" id="CHEBI:15377"/>
        <dbReference type="ChEBI" id="CHEBI:43474"/>
        <dbReference type="ChEBI" id="CHEBI:46858"/>
        <dbReference type="ChEBI" id="CHEBI:61978"/>
        <dbReference type="EC" id="3.1.3.48"/>
    </reaction>
</comment>
<dbReference type="InterPro" id="IPR000340">
    <property type="entry name" value="Dual-sp_phosphatase_cat-dom"/>
</dbReference>
<dbReference type="InterPro" id="IPR000387">
    <property type="entry name" value="Tyr_Pase_dom"/>
</dbReference>
<sequence>MQYDRPNNKSWYRQFADVLSAIWNMSPDPKKPTKQALRAVLHHRHVTHWNHMDEVYPGIFVGDEASAKDTEGLKRAGITHVLNASCVTSVSSPLGVNTSAQFYQIRSFKCEFLGIPALDIMTFKISPFFDQAANFIESALNSNGKVLVHCYMGVSRSATLAMVYLMIKKKMSAVEALSQLRTARNVYPNDGFLDQICELELKLKGQL</sequence>
<comment type="catalytic activity">
    <reaction evidence="5 6">
        <text>O-phospho-L-threonyl-[protein] + H2O = L-threonyl-[protein] + phosphate</text>
        <dbReference type="Rhea" id="RHEA:47004"/>
        <dbReference type="Rhea" id="RHEA-COMP:11060"/>
        <dbReference type="Rhea" id="RHEA-COMP:11605"/>
        <dbReference type="ChEBI" id="CHEBI:15377"/>
        <dbReference type="ChEBI" id="CHEBI:30013"/>
        <dbReference type="ChEBI" id="CHEBI:43474"/>
        <dbReference type="ChEBI" id="CHEBI:61977"/>
        <dbReference type="EC" id="3.1.3.16"/>
    </reaction>
</comment>
<comment type="similarity">
    <text evidence="1 6">Belongs to the protein-tyrosine phosphatase family. Non-receptor class dual specificity subfamily.</text>
</comment>
<dbReference type="InterPro" id="IPR016130">
    <property type="entry name" value="Tyr_Pase_AS"/>
</dbReference>
<keyword evidence="2 6" id="KW-0378">Hydrolase</keyword>
<keyword evidence="3 6" id="KW-0904">Protein phosphatase</keyword>
<feature type="domain" description="Tyrosine specific protein phosphatases" evidence="8">
    <location>
        <begin position="126"/>
        <end position="184"/>
    </location>
</feature>
<dbReference type="PRINTS" id="PR01908">
    <property type="entry name" value="ADSPHPHTASE"/>
</dbReference>
<evidence type="ECO:0000256" key="2">
    <source>
        <dbReference type="ARBA" id="ARBA00022801"/>
    </source>
</evidence>
<evidence type="ECO:0000256" key="3">
    <source>
        <dbReference type="ARBA" id="ARBA00022912"/>
    </source>
</evidence>
<gene>
    <name evidence="9" type="ORF">ODALV1_LOCUS12549</name>
</gene>
<evidence type="ECO:0000256" key="5">
    <source>
        <dbReference type="ARBA" id="ARBA00048336"/>
    </source>
</evidence>
<dbReference type="EMBL" id="CAXLJM020000038">
    <property type="protein sequence ID" value="CAL8107023.1"/>
    <property type="molecule type" value="Genomic_DNA"/>
</dbReference>
<dbReference type="EC" id="3.1.3.16" evidence="6"/>
<comment type="caution">
    <text evidence="9">The sequence shown here is derived from an EMBL/GenBank/DDBJ whole genome shotgun (WGS) entry which is preliminary data.</text>
</comment>
<evidence type="ECO:0000259" key="7">
    <source>
        <dbReference type="PROSITE" id="PS50054"/>
    </source>
</evidence>
<reference evidence="9 10" key="1">
    <citation type="submission" date="2024-08" db="EMBL/GenBank/DDBJ databases">
        <authorList>
            <person name="Cucini C."/>
            <person name="Frati F."/>
        </authorList>
    </citation>
    <scope>NUCLEOTIDE SEQUENCE [LARGE SCALE GENOMIC DNA]</scope>
</reference>
<comment type="function">
    <text evidence="6">Dual specificity phosphatase able to dephosphorylate phosphotyrosine, phosphoserine and phosphothreonine residues, with a preference for phosphotyrosine as a substrate.</text>
</comment>
<dbReference type="CDD" id="cd14515">
    <property type="entry name" value="DUSP3-like"/>
    <property type="match status" value="1"/>
</dbReference>
<dbReference type="PROSITE" id="PS00383">
    <property type="entry name" value="TYR_PHOSPHATASE_1"/>
    <property type="match status" value="1"/>
</dbReference>
<organism evidence="9 10">
    <name type="scientific">Orchesella dallaii</name>
    <dbReference type="NCBI Taxonomy" id="48710"/>
    <lineage>
        <taxon>Eukaryota</taxon>
        <taxon>Metazoa</taxon>
        <taxon>Ecdysozoa</taxon>
        <taxon>Arthropoda</taxon>
        <taxon>Hexapoda</taxon>
        <taxon>Collembola</taxon>
        <taxon>Entomobryomorpha</taxon>
        <taxon>Entomobryoidea</taxon>
        <taxon>Orchesellidae</taxon>
        <taxon>Orchesellinae</taxon>
        <taxon>Orchesella</taxon>
    </lineage>
</organism>
<dbReference type="PRINTS" id="PR01909">
    <property type="entry name" value="ADSPHPHTASEA"/>
</dbReference>
<dbReference type="PROSITE" id="PS50056">
    <property type="entry name" value="TYR_PHOSPHATASE_2"/>
    <property type="match status" value="1"/>
</dbReference>
<dbReference type="InterPro" id="IPR029021">
    <property type="entry name" value="Prot-tyrosine_phosphatase-like"/>
</dbReference>
<protein>
    <recommendedName>
        <fullName evidence="6">Dual specificity protein phosphatase</fullName>
        <ecNumber evidence="6">3.1.3.16</ecNumber>
        <ecNumber evidence="6">3.1.3.48</ecNumber>
    </recommendedName>
</protein>
<accession>A0ABP1QL23</accession>
<keyword evidence="10" id="KW-1185">Reference proteome</keyword>
<evidence type="ECO:0000256" key="4">
    <source>
        <dbReference type="ARBA" id="ARBA00047761"/>
    </source>
</evidence>
<comment type="catalytic activity">
    <reaction evidence="4 6">
        <text>O-phospho-L-seryl-[protein] + H2O = L-seryl-[protein] + phosphate</text>
        <dbReference type="Rhea" id="RHEA:20629"/>
        <dbReference type="Rhea" id="RHEA-COMP:9863"/>
        <dbReference type="Rhea" id="RHEA-COMP:11604"/>
        <dbReference type="ChEBI" id="CHEBI:15377"/>
        <dbReference type="ChEBI" id="CHEBI:29999"/>
        <dbReference type="ChEBI" id="CHEBI:43474"/>
        <dbReference type="ChEBI" id="CHEBI:83421"/>
        <dbReference type="EC" id="3.1.3.16"/>
    </reaction>
</comment>
<dbReference type="InterPro" id="IPR020405">
    <property type="entry name" value="Atypical_DUSP_subfamA"/>
</dbReference>
<evidence type="ECO:0000259" key="8">
    <source>
        <dbReference type="PROSITE" id="PS50056"/>
    </source>
</evidence>
<dbReference type="SMART" id="SM00195">
    <property type="entry name" value="DSPc"/>
    <property type="match status" value="1"/>
</dbReference>
<evidence type="ECO:0000313" key="10">
    <source>
        <dbReference type="Proteomes" id="UP001642540"/>
    </source>
</evidence>
<dbReference type="PANTHER" id="PTHR45682:SF1">
    <property type="entry name" value="DUAL SPECIFICITY PROTEIN PHOSPHATASE 3"/>
    <property type="match status" value="1"/>
</dbReference>
<dbReference type="InterPro" id="IPR020422">
    <property type="entry name" value="TYR_PHOSPHATASE_DUAL_dom"/>
</dbReference>
<proteinExistence type="inferred from homology"/>
<dbReference type="Proteomes" id="UP001642540">
    <property type="component" value="Unassembled WGS sequence"/>
</dbReference>
<dbReference type="PROSITE" id="PS50054">
    <property type="entry name" value="TYR_PHOSPHATASE_DUAL"/>
    <property type="match status" value="1"/>
</dbReference>
<evidence type="ECO:0000256" key="6">
    <source>
        <dbReference type="RuleBase" id="RU366038"/>
    </source>
</evidence>
<evidence type="ECO:0000313" key="9">
    <source>
        <dbReference type="EMBL" id="CAL8107023.1"/>
    </source>
</evidence>